<sequence>MMERFEQQNIVVNEGSSMQFMSDQIYFTDEPSNFEDVHTSEINPSNNDSNEVTDHEEMPQSGSSGRNEEQVTTYLQMIWNGAGSEFEDYFMAIRGTFLTDQNESSSQNATESPPPVYEIDDSDDEDVVFVGAYPVENHEAQNGASTSIEHPKAVPKEEKQPRRNPSRKARNSKYGRKSNDENIYEEDFCMLDSTEEESSADESAPTSSSTVEEGAQNLSAKDMKKWPVNGLHERPEYNVITEKIEQFDYTIREIQDTVKKPKRDDSKKPKPRKKRPVKKYTPKKRATKSRVNKAEASKVNLDNTVKDLINHNYRILPDLVRSFKQRSQISESIALSCENDENSSSACNSTAQHEENPINYETLFSHQSRFFALVNKVSYQDAFIPLVNNSEGRNS</sequence>
<feature type="compositionally biased region" description="Polar residues" evidence="1">
    <location>
        <begin position="60"/>
        <end position="69"/>
    </location>
</feature>
<feature type="compositionally biased region" description="Acidic residues" evidence="1">
    <location>
        <begin position="182"/>
        <end position="200"/>
    </location>
</feature>
<feature type="region of interest" description="Disordered" evidence="1">
    <location>
        <begin position="35"/>
        <end position="69"/>
    </location>
</feature>
<feature type="compositionally biased region" description="Polar residues" evidence="1">
    <location>
        <begin position="101"/>
        <end position="111"/>
    </location>
</feature>
<feature type="compositionally biased region" description="Basic residues" evidence="1">
    <location>
        <begin position="162"/>
        <end position="176"/>
    </location>
</feature>
<feature type="region of interest" description="Disordered" evidence="1">
    <location>
        <begin position="258"/>
        <end position="295"/>
    </location>
</feature>
<feature type="region of interest" description="Disordered" evidence="1">
    <location>
        <begin position="137"/>
        <end position="222"/>
    </location>
</feature>
<feature type="compositionally biased region" description="Low complexity" evidence="1">
    <location>
        <begin position="201"/>
        <end position="210"/>
    </location>
</feature>
<dbReference type="Proteomes" id="UP001431783">
    <property type="component" value="Unassembled WGS sequence"/>
</dbReference>
<proteinExistence type="predicted"/>
<feature type="region of interest" description="Disordered" evidence="1">
    <location>
        <begin position="101"/>
        <end position="122"/>
    </location>
</feature>
<keyword evidence="3" id="KW-1185">Reference proteome</keyword>
<accession>A0AAW1THK3</accession>
<dbReference type="AlphaFoldDB" id="A0AAW1THK3"/>
<feature type="compositionally biased region" description="Basic and acidic residues" evidence="1">
    <location>
        <begin position="149"/>
        <end position="161"/>
    </location>
</feature>
<dbReference type="EMBL" id="JARQZJ010000001">
    <property type="protein sequence ID" value="KAK9869742.1"/>
    <property type="molecule type" value="Genomic_DNA"/>
</dbReference>
<organism evidence="2 3">
    <name type="scientific">Henosepilachna vigintioctopunctata</name>
    <dbReference type="NCBI Taxonomy" id="420089"/>
    <lineage>
        <taxon>Eukaryota</taxon>
        <taxon>Metazoa</taxon>
        <taxon>Ecdysozoa</taxon>
        <taxon>Arthropoda</taxon>
        <taxon>Hexapoda</taxon>
        <taxon>Insecta</taxon>
        <taxon>Pterygota</taxon>
        <taxon>Neoptera</taxon>
        <taxon>Endopterygota</taxon>
        <taxon>Coleoptera</taxon>
        <taxon>Polyphaga</taxon>
        <taxon>Cucujiformia</taxon>
        <taxon>Coccinelloidea</taxon>
        <taxon>Coccinellidae</taxon>
        <taxon>Epilachninae</taxon>
        <taxon>Epilachnini</taxon>
        <taxon>Henosepilachna</taxon>
    </lineage>
</organism>
<feature type="compositionally biased region" description="Basic and acidic residues" evidence="1">
    <location>
        <begin position="258"/>
        <end position="268"/>
    </location>
</feature>
<name>A0AAW1THK3_9CUCU</name>
<evidence type="ECO:0000256" key="1">
    <source>
        <dbReference type="SAM" id="MobiDB-lite"/>
    </source>
</evidence>
<comment type="caution">
    <text evidence="2">The sequence shown here is derived from an EMBL/GenBank/DDBJ whole genome shotgun (WGS) entry which is preliminary data.</text>
</comment>
<evidence type="ECO:0000313" key="3">
    <source>
        <dbReference type="Proteomes" id="UP001431783"/>
    </source>
</evidence>
<gene>
    <name evidence="2" type="ORF">WA026_003478</name>
</gene>
<feature type="compositionally biased region" description="Basic residues" evidence="1">
    <location>
        <begin position="269"/>
        <end position="291"/>
    </location>
</feature>
<feature type="compositionally biased region" description="Polar residues" evidence="1">
    <location>
        <begin position="40"/>
        <end position="50"/>
    </location>
</feature>
<evidence type="ECO:0000313" key="2">
    <source>
        <dbReference type="EMBL" id="KAK9869742.1"/>
    </source>
</evidence>
<reference evidence="2 3" key="1">
    <citation type="submission" date="2023-03" db="EMBL/GenBank/DDBJ databases">
        <title>Genome insight into feeding habits of ladybird beetles.</title>
        <authorList>
            <person name="Li H.-S."/>
            <person name="Huang Y.-H."/>
            <person name="Pang H."/>
        </authorList>
    </citation>
    <scope>NUCLEOTIDE SEQUENCE [LARGE SCALE GENOMIC DNA]</scope>
    <source>
        <strain evidence="2">SYSU_2023b</strain>
        <tissue evidence="2">Whole body</tissue>
    </source>
</reference>
<protein>
    <submittedName>
        <fullName evidence="2">Uncharacterized protein</fullName>
    </submittedName>
</protein>